<dbReference type="AlphaFoldDB" id="A0A1V0B091"/>
<dbReference type="Pfam" id="PF17188">
    <property type="entry name" value="MucB_RseB_C"/>
    <property type="match status" value="1"/>
</dbReference>
<evidence type="ECO:0000256" key="4">
    <source>
        <dbReference type="ARBA" id="ARBA00022764"/>
    </source>
</evidence>
<evidence type="ECO:0000256" key="1">
    <source>
        <dbReference type="ARBA" id="ARBA00004418"/>
    </source>
</evidence>
<dbReference type="InterPro" id="IPR038484">
    <property type="entry name" value="MucB/RseB_C_sf"/>
</dbReference>
<evidence type="ECO:0000313" key="8">
    <source>
        <dbReference type="EMBL" id="AQZ93325.1"/>
    </source>
</evidence>
<feature type="signal peptide" evidence="5">
    <location>
        <begin position="1"/>
        <end position="24"/>
    </location>
</feature>
<dbReference type="GO" id="GO:0045152">
    <property type="term" value="F:antisigma factor binding"/>
    <property type="evidence" value="ECO:0007669"/>
    <property type="project" value="TreeGrafter"/>
</dbReference>
<evidence type="ECO:0000313" key="9">
    <source>
        <dbReference type="Proteomes" id="UP000243488"/>
    </source>
</evidence>
<proteinExistence type="inferred from homology"/>
<keyword evidence="4" id="KW-0574">Periplasm</keyword>
<dbReference type="RefSeq" id="WP_080048172.1">
    <property type="nucleotide sequence ID" value="NZ_CP020100.1"/>
</dbReference>
<feature type="chain" id="PRO_5012662763" description="RNA polymerase subunit sigma" evidence="5">
    <location>
        <begin position="25"/>
        <end position="318"/>
    </location>
</feature>
<dbReference type="Proteomes" id="UP000243488">
    <property type="component" value="Chromosome"/>
</dbReference>
<dbReference type="GO" id="GO:0030288">
    <property type="term" value="C:outer membrane-bounded periplasmic space"/>
    <property type="evidence" value="ECO:0007669"/>
    <property type="project" value="TreeGrafter"/>
</dbReference>
<dbReference type="InterPro" id="IPR005588">
    <property type="entry name" value="MucB_RseB"/>
</dbReference>
<evidence type="ECO:0008006" key="10">
    <source>
        <dbReference type="Google" id="ProtNLM"/>
    </source>
</evidence>
<dbReference type="CDD" id="cd16327">
    <property type="entry name" value="RseB"/>
    <property type="match status" value="1"/>
</dbReference>
<evidence type="ECO:0000259" key="7">
    <source>
        <dbReference type="Pfam" id="PF17188"/>
    </source>
</evidence>
<keyword evidence="3 5" id="KW-0732">Signal</keyword>
<dbReference type="InterPro" id="IPR033434">
    <property type="entry name" value="MucB/RseB_N"/>
</dbReference>
<feature type="domain" description="MucB/RseB C-terminal" evidence="7">
    <location>
        <begin position="214"/>
        <end position="309"/>
    </location>
</feature>
<dbReference type="PIRSF" id="PIRSF005427">
    <property type="entry name" value="RseB"/>
    <property type="match status" value="1"/>
</dbReference>
<feature type="domain" description="MucB/RseB N-terminal" evidence="6">
    <location>
        <begin position="27"/>
        <end position="185"/>
    </location>
</feature>
<comment type="similarity">
    <text evidence="2">Belongs to the RseB family.</text>
</comment>
<protein>
    <recommendedName>
        <fullName evidence="10">RNA polymerase subunit sigma</fullName>
    </recommendedName>
</protein>
<dbReference type="GO" id="GO:0032885">
    <property type="term" value="P:regulation of polysaccharide biosynthetic process"/>
    <property type="evidence" value="ECO:0007669"/>
    <property type="project" value="TreeGrafter"/>
</dbReference>
<accession>A0A1V0B091</accession>
<dbReference type="Gene3D" id="2.50.20.10">
    <property type="entry name" value="Lipoprotein localisation LolA/LolB/LppX"/>
    <property type="match status" value="1"/>
</dbReference>
<dbReference type="PANTHER" id="PTHR38782">
    <property type="match status" value="1"/>
</dbReference>
<dbReference type="Pfam" id="PF03888">
    <property type="entry name" value="MucB_RseB"/>
    <property type="match status" value="1"/>
</dbReference>
<dbReference type="STRING" id="1931241.BVH74_00435"/>
<dbReference type="InterPro" id="IPR033436">
    <property type="entry name" value="MucB/RseB_C"/>
</dbReference>
<name>A0A1V0B091_9GAMM</name>
<dbReference type="KEGG" id="ppha:BVH74_00435"/>
<dbReference type="EMBL" id="CP020100">
    <property type="protein sequence ID" value="AQZ93325.1"/>
    <property type="molecule type" value="Genomic_DNA"/>
</dbReference>
<gene>
    <name evidence="8" type="ORF">BVH74_00435</name>
</gene>
<evidence type="ECO:0000256" key="5">
    <source>
        <dbReference type="SAM" id="SignalP"/>
    </source>
</evidence>
<evidence type="ECO:0000256" key="3">
    <source>
        <dbReference type="ARBA" id="ARBA00022729"/>
    </source>
</evidence>
<dbReference type="PANTHER" id="PTHR38782:SF1">
    <property type="entry name" value="SIGMA-E FACTOR REGULATORY PROTEIN RSEB"/>
    <property type="match status" value="1"/>
</dbReference>
<keyword evidence="9" id="KW-1185">Reference proteome</keyword>
<dbReference type="Gene3D" id="3.30.200.100">
    <property type="entry name" value="MucB/RseB, C-terminal domain"/>
    <property type="match status" value="1"/>
</dbReference>
<comment type="subcellular location">
    <subcellularLocation>
        <location evidence="1">Periplasm</location>
    </subcellularLocation>
</comment>
<sequence>MVILGRTLRGACLAVLLAAPGVQADEARNWLARMAEAANQQNYQGAFVYERTGSFSTHQIWRQVDGDTTTERLVQTDGPPNEWVRRNGQLLCASSLTPGITWKDAGQVAEQPALLHNWYVLQVLGTTRVASRPVTVIAVQPRDAFRYAYELYLDNDTGLLLKSLLISDRSALLERFQFTSISFGRTDAAAVRAGPSCLPLKPQESVPTSAGPSLQPGWLPPGFALGHRDVRLVDDGERFLSANVYTDGLARFTLFVEPLGEDGLADDLRAQLGPTVAVSRRLLLADGSYLATVVGEIPPAAAERIAASLGDSVERHRP</sequence>
<evidence type="ECO:0000256" key="2">
    <source>
        <dbReference type="ARBA" id="ARBA00008150"/>
    </source>
</evidence>
<reference evidence="8 9" key="1">
    <citation type="submission" date="2017-03" db="EMBL/GenBank/DDBJ databases">
        <title>Complete genome sequence of the novel DNRA strain Pseudomonas sp. S-6-2 isolated from Chinese polluted river sediment. Journal of Biotechnology.</title>
        <authorList>
            <person name="Li J."/>
            <person name="Xiang F."/>
            <person name="Wang L."/>
            <person name="Xi L."/>
            <person name="Liu J."/>
        </authorList>
    </citation>
    <scope>NUCLEOTIDE SEQUENCE [LARGE SCALE GENOMIC DNA]</scope>
    <source>
        <strain evidence="8 9">S-6-2</strain>
    </source>
</reference>
<organism evidence="8 9">
    <name type="scientific">Halopseudomonas phragmitis</name>
    <dbReference type="NCBI Taxonomy" id="1931241"/>
    <lineage>
        <taxon>Bacteria</taxon>
        <taxon>Pseudomonadati</taxon>
        <taxon>Pseudomonadota</taxon>
        <taxon>Gammaproteobacteria</taxon>
        <taxon>Pseudomonadales</taxon>
        <taxon>Pseudomonadaceae</taxon>
        <taxon>Halopseudomonas</taxon>
    </lineage>
</organism>
<evidence type="ECO:0000259" key="6">
    <source>
        <dbReference type="Pfam" id="PF03888"/>
    </source>
</evidence>